<evidence type="ECO:0000313" key="1">
    <source>
        <dbReference type="EMBL" id="QHT91174.1"/>
    </source>
</evidence>
<protein>
    <submittedName>
        <fullName evidence="1">Uncharacterized protein</fullName>
    </submittedName>
</protein>
<sequence length="225" mass="27098">MQNENEIRGYIATQINSNPCSNSDSIGTDNNSLYPLQNSSKVDDTIIQNNKDVTDININIYRYKFTEAFMEELYKFSKIHEYDNRKDFKEAWQIWIEEQEDIVDAEVRRLINLGYEGNVIDKMFKSSRYYFRKKKLENNKEPQKRRVYQNVQKELLEQMDEHIKTNINNKDYKPSEGFDRFCQENMDILKEEINNLLKNGFTDSDEIKKKIKKTYKNRYFLLTSR</sequence>
<accession>A0A6C0IDM8</accession>
<name>A0A6C0IDM8_9ZZZZ</name>
<reference evidence="1" key="1">
    <citation type="journal article" date="2020" name="Nature">
        <title>Giant virus diversity and host interactions through global metagenomics.</title>
        <authorList>
            <person name="Schulz F."/>
            <person name="Roux S."/>
            <person name="Paez-Espino D."/>
            <person name="Jungbluth S."/>
            <person name="Walsh D.A."/>
            <person name="Denef V.J."/>
            <person name="McMahon K.D."/>
            <person name="Konstantinidis K.T."/>
            <person name="Eloe-Fadrosh E.A."/>
            <person name="Kyrpides N.C."/>
            <person name="Woyke T."/>
        </authorList>
    </citation>
    <scope>NUCLEOTIDE SEQUENCE</scope>
    <source>
        <strain evidence="1">GVMAG-M-3300023184-72</strain>
    </source>
</reference>
<proteinExistence type="predicted"/>
<organism evidence="1">
    <name type="scientific">viral metagenome</name>
    <dbReference type="NCBI Taxonomy" id="1070528"/>
    <lineage>
        <taxon>unclassified sequences</taxon>
        <taxon>metagenomes</taxon>
        <taxon>organismal metagenomes</taxon>
    </lineage>
</organism>
<dbReference type="AlphaFoldDB" id="A0A6C0IDM8"/>
<dbReference type="EMBL" id="MN740163">
    <property type="protein sequence ID" value="QHT91174.1"/>
    <property type="molecule type" value="Genomic_DNA"/>
</dbReference>